<dbReference type="InterPro" id="IPR058912">
    <property type="entry name" value="HTH_animal"/>
</dbReference>
<dbReference type="WBParaSite" id="TMUE_0000001510.1">
    <property type="protein sequence ID" value="TMUE_0000001510.1"/>
    <property type="gene ID" value="WBGene00297400"/>
</dbReference>
<dbReference type="PROSITE" id="PS50878">
    <property type="entry name" value="RT_POL"/>
    <property type="match status" value="1"/>
</dbReference>
<feature type="domain" description="Reverse transcriptase" evidence="1">
    <location>
        <begin position="1"/>
        <end position="172"/>
    </location>
</feature>
<proteinExistence type="predicted"/>
<reference evidence="3" key="1">
    <citation type="submission" date="2019-12" db="UniProtKB">
        <authorList>
            <consortium name="WormBaseParasite"/>
        </authorList>
    </citation>
    <scope>IDENTIFICATION</scope>
</reference>
<dbReference type="InterPro" id="IPR000477">
    <property type="entry name" value="RT_dom"/>
</dbReference>
<name>A0A5S6Q2Q9_TRIMR</name>
<dbReference type="Proteomes" id="UP000046395">
    <property type="component" value="Unassembled WGS sequence"/>
</dbReference>
<dbReference type="Pfam" id="PF00078">
    <property type="entry name" value="RVT_1"/>
    <property type="match status" value="1"/>
</dbReference>
<evidence type="ECO:0000313" key="3">
    <source>
        <dbReference type="WBParaSite" id="TMUE_0000001510.1"/>
    </source>
</evidence>
<dbReference type="Pfam" id="PF26215">
    <property type="entry name" value="HTH_animal"/>
    <property type="match status" value="1"/>
</dbReference>
<organism evidence="2 3">
    <name type="scientific">Trichuris muris</name>
    <name type="common">Mouse whipworm</name>
    <dbReference type="NCBI Taxonomy" id="70415"/>
    <lineage>
        <taxon>Eukaryota</taxon>
        <taxon>Metazoa</taxon>
        <taxon>Ecdysozoa</taxon>
        <taxon>Nematoda</taxon>
        <taxon>Enoplea</taxon>
        <taxon>Dorylaimia</taxon>
        <taxon>Trichinellida</taxon>
        <taxon>Trichuridae</taxon>
        <taxon>Trichuris</taxon>
    </lineage>
</organism>
<evidence type="ECO:0000259" key="1">
    <source>
        <dbReference type="PROSITE" id="PS50878"/>
    </source>
</evidence>
<sequence>MRVKLRDEDILVSYDVKDLFTNVPLGCTYDILFDCLSKDGDLQQRTKFNPYHLTQLVKFCMEEGNYFHWNGSYFSQKKGAPMGSPLSPVMAEIFMEHLEDIAFKDGFTAFDVKMFKRYVDDIFVIIETGKEGALLDHLNGLFAGQISFTMERGENGMLAFLESLVIRDQVLIKTKVYRKPTNSERYLNFHSNHPLNVKKGIITGMVDRAFSLCHEQYLDDEIQHIRQIVLRNSYPIHLVEATIKKRMLRLKNPNFSKKQHRDPGMKTICIPYYPGLGEGIRKIARSIGYKVAFTSQPNLLSILRSDRVKIQPDRHPGVVYSINCSCGRRYIGETGHTLFHRLNEHKAAVTRYKNAEKRLRGEIDEHRGRPQRKDPGDVMKEAVHASAWVEHSVDCPLALNNTSCSVLQREKDYRIRKIKEAFYIRHNVCINRDEGVDISKIWSVVAFKTGCARLEPTIGSS</sequence>
<accession>A0A5S6Q2Q9</accession>
<dbReference type="PANTHER" id="PTHR21301:SF10">
    <property type="entry name" value="REVERSE TRANSCRIPTASE DOMAIN-CONTAINING PROTEIN"/>
    <property type="match status" value="1"/>
</dbReference>
<dbReference type="PANTHER" id="PTHR21301">
    <property type="entry name" value="REVERSE TRANSCRIPTASE"/>
    <property type="match status" value="1"/>
</dbReference>
<keyword evidence="2" id="KW-1185">Reference proteome</keyword>
<dbReference type="AlphaFoldDB" id="A0A5S6Q2Q9"/>
<protein>
    <submittedName>
        <fullName evidence="3">Reverse transcriptase domain-containing protein</fullName>
    </submittedName>
</protein>
<evidence type="ECO:0000313" key="2">
    <source>
        <dbReference type="Proteomes" id="UP000046395"/>
    </source>
</evidence>
<dbReference type="STRING" id="70415.A0A5S6Q2Q9"/>